<organism evidence="1 2">
    <name type="scientific">Roseburia inulinivorans</name>
    <dbReference type="NCBI Taxonomy" id="360807"/>
    <lineage>
        <taxon>Bacteria</taxon>
        <taxon>Bacillati</taxon>
        <taxon>Bacillota</taxon>
        <taxon>Clostridia</taxon>
        <taxon>Lachnospirales</taxon>
        <taxon>Lachnospiraceae</taxon>
        <taxon>Roseburia</taxon>
    </lineage>
</organism>
<dbReference type="AlphaFoldDB" id="A0A173UUM3"/>
<dbReference type="EMBL" id="CYXX01000018">
    <property type="protein sequence ID" value="CUN18639.1"/>
    <property type="molecule type" value="Genomic_DNA"/>
</dbReference>
<dbReference type="Proteomes" id="UP000095453">
    <property type="component" value="Unassembled WGS sequence"/>
</dbReference>
<dbReference type="RefSeq" id="WP_055170096.1">
    <property type="nucleotide sequence ID" value="NZ_CYXX01000018.1"/>
</dbReference>
<evidence type="ECO:0000313" key="2">
    <source>
        <dbReference type="Proteomes" id="UP000095453"/>
    </source>
</evidence>
<gene>
    <name evidence="1" type="ORF">ERS852444_02289</name>
</gene>
<name>A0A173UUM3_9FIRM</name>
<evidence type="ECO:0000313" key="1">
    <source>
        <dbReference type="EMBL" id="CUN18639.1"/>
    </source>
</evidence>
<sequence length="167" mass="19159">MQKEISFTIDSDVYEKLTMALQLSGEGQETVLENCVKSYIAKTFGAISEEYSPDKKKSVADRDYTGKAIQRIPAWSAKPNQNNHKIIRAFFTAEESFGSVTLDTMEKLCGDKSKSDLYVSNFKNNYAQMKLDGPKTYGKVFEDDGENVWIWKEVEQMLRKYKDSFLE</sequence>
<accession>A0A173UUM3</accession>
<reference evidence="1 2" key="1">
    <citation type="submission" date="2015-09" db="EMBL/GenBank/DDBJ databases">
        <authorList>
            <consortium name="Pathogen Informatics"/>
        </authorList>
    </citation>
    <scope>NUCLEOTIDE SEQUENCE [LARGE SCALE GENOMIC DNA]</scope>
    <source>
        <strain evidence="1 2">2789STDY5608887</strain>
    </source>
</reference>
<protein>
    <submittedName>
        <fullName evidence="1">Uncharacterized protein</fullName>
    </submittedName>
</protein>
<proteinExistence type="predicted"/>